<protein>
    <submittedName>
        <fullName evidence="7">Dipeptide ABC transporter ATP-binding protein</fullName>
    </submittedName>
</protein>
<proteinExistence type="inferred from homology"/>
<dbReference type="CDD" id="cd03257">
    <property type="entry name" value="ABC_NikE_OppD_transporters"/>
    <property type="match status" value="1"/>
</dbReference>
<dbReference type="RefSeq" id="WP_147845281.1">
    <property type="nucleotide sequence ID" value="NZ_VDUZ01000002.1"/>
</dbReference>
<dbReference type="AlphaFoldDB" id="A0A5C8PUQ0"/>
<evidence type="ECO:0000313" key="7">
    <source>
        <dbReference type="EMBL" id="TXL81926.1"/>
    </source>
</evidence>
<dbReference type="GO" id="GO:0055085">
    <property type="term" value="P:transmembrane transport"/>
    <property type="evidence" value="ECO:0007669"/>
    <property type="project" value="UniProtKB-ARBA"/>
</dbReference>
<keyword evidence="5 7" id="KW-0067">ATP-binding</keyword>
<dbReference type="InterPro" id="IPR050319">
    <property type="entry name" value="ABC_transp_ATP-bind"/>
</dbReference>
<dbReference type="OrthoDB" id="37801at2"/>
<dbReference type="GO" id="GO:0005524">
    <property type="term" value="F:ATP binding"/>
    <property type="evidence" value="ECO:0007669"/>
    <property type="project" value="UniProtKB-KW"/>
</dbReference>
<dbReference type="SUPFAM" id="SSF52540">
    <property type="entry name" value="P-loop containing nucleoside triphosphate hydrolases"/>
    <property type="match status" value="1"/>
</dbReference>
<dbReference type="NCBIfam" id="NF008453">
    <property type="entry name" value="PRK11308.1"/>
    <property type="match status" value="1"/>
</dbReference>
<organism evidence="7 8">
    <name type="scientific">Vineibacter terrae</name>
    <dbReference type="NCBI Taxonomy" id="2586908"/>
    <lineage>
        <taxon>Bacteria</taxon>
        <taxon>Pseudomonadati</taxon>
        <taxon>Pseudomonadota</taxon>
        <taxon>Alphaproteobacteria</taxon>
        <taxon>Hyphomicrobiales</taxon>
        <taxon>Vineibacter</taxon>
    </lineage>
</organism>
<name>A0A5C8PUQ0_9HYPH</name>
<dbReference type="Gene3D" id="3.40.50.300">
    <property type="entry name" value="P-loop containing nucleotide triphosphate hydrolases"/>
    <property type="match status" value="1"/>
</dbReference>
<dbReference type="Pfam" id="PF00005">
    <property type="entry name" value="ABC_tran"/>
    <property type="match status" value="1"/>
</dbReference>
<accession>A0A5C8PUQ0</accession>
<evidence type="ECO:0000256" key="3">
    <source>
        <dbReference type="ARBA" id="ARBA00022448"/>
    </source>
</evidence>
<dbReference type="Pfam" id="PF08352">
    <property type="entry name" value="oligo_HPY"/>
    <property type="match status" value="1"/>
</dbReference>
<evidence type="ECO:0000259" key="6">
    <source>
        <dbReference type="PROSITE" id="PS50893"/>
    </source>
</evidence>
<dbReference type="FunFam" id="3.40.50.300:FF:000016">
    <property type="entry name" value="Oligopeptide ABC transporter ATP-binding component"/>
    <property type="match status" value="1"/>
</dbReference>
<evidence type="ECO:0000256" key="2">
    <source>
        <dbReference type="ARBA" id="ARBA00005417"/>
    </source>
</evidence>
<dbReference type="InterPro" id="IPR003593">
    <property type="entry name" value="AAA+_ATPase"/>
</dbReference>
<evidence type="ECO:0000256" key="5">
    <source>
        <dbReference type="ARBA" id="ARBA00022840"/>
    </source>
</evidence>
<dbReference type="NCBIfam" id="TIGR01727">
    <property type="entry name" value="oligo_HPY"/>
    <property type="match status" value="1"/>
</dbReference>
<evidence type="ECO:0000256" key="1">
    <source>
        <dbReference type="ARBA" id="ARBA00004417"/>
    </source>
</evidence>
<comment type="subcellular location">
    <subcellularLocation>
        <location evidence="1">Cell inner membrane</location>
        <topology evidence="1">Peripheral membrane protein</topology>
    </subcellularLocation>
</comment>
<dbReference type="PANTHER" id="PTHR43776:SF7">
    <property type="entry name" value="D,D-DIPEPTIDE TRANSPORT ATP-BINDING PROTEIN DDPF-RELATED"/>
    <property type="match status" value="1"/>
</dbReference>
<keyword evidence="4" id="KW-0547">Nucleotide-binding</keyword>
<keyword evidence="3" id="KW-0813">Transport</keyword>
<dbReference type="PROSITE" id="PS00211">
    <property type="entry name" value="ABC_TRANSPORTER_1"/>
    <property type="match status" value="1"/>
</dbReference>
<dbReference type="SMART" id="SM00382">
    <property type="entry name" value="AAA"/>
    <property type="match status" value="1"/>
</dbReference>
<dbReference type="Proteomes" id="UP000321638">
    <property type="component" value="Unassembled WGS sequence"/>
</dbReference>
<dbReference type="InterPro" id="IPR027417">
    <property type="entry name" value="P-loop_NTPase"/>
</dbReference>
<dbReference type="PANTHER" id="PTHR43776">
    <property type="entry name" value="TRANSPORT ATP-BINDING PROTEIN"/>
    <property type="match status" value="1"/>
</dbReference>
<dbReference type="PROSITE" id="PS50893">
    <property type="entry name" value="ABC_TRANSPORTER_2"/>
    <property type="match status" value="1"/>
</dbReference>
<comment type="similarity">
    <text evidence="2">Belongs to the ABC transporter superfamily.</text>
</comment>
<evidence type="ECO:0000313" key="8">
    <source>
        <dbReference type="Proteomes" id="UP000321638"/>
    </source>
</evidence>
<dbReference type="EMBL" id="VDUZ01000002">
    <property type="protein sequence ID" value="TXL81926.1"/>
    <property type="molecule type" value="Genomic_DNA"/>
</dbReference>
<feature type="domain" description="ABC transporter" evidence="6">
    <location>
        <begin position="33"/>
        <end position="273"/>
    </location>
</feature>
<comment type="caution">
    <text evidence="7">The sequence shown here is derived from an EMBL/GenBank/DDBJ whole genome shotgun (WGS) entry which is preliminary data.</text>
</comment>
<gene>
    <name evidence="7" type="ORF">FHP25_02340</name>
</gene>
<dbReference type="InterPro" id="IPR003439">
    <property type="entry name" value="ABC_transporter-like_ATP-bd"/>
</dbReference>
<sequence>MPDSLTTEAAARAAATDGPLLRVEGLKVHFPVMKGVVIQKQVATVKAVDGVSFTLDRGETLGLVGESGCGKSTTGLAILRMLTPTAGRIVFEGEDIATHDKGRMRKVRRRMQMVYQDPYGSLDPRMKVGDIVGEPLVVHGVAGDRAAYRARIAELIRMVGLLPDMAERYPHEFSGGQRQRIGIARALALNPSLIICDEPVSALDVSIQAQVVNLFMELQERLGLAYLFIAHDLSVVRHISNRIAVMYLGRIVEIATRDQLYREPMHPYTQALMAAVPIPDPALEATRPQQIISGEVPSALRPPPGCRFHPRCPRAMDACRTQDPDLRDRGDGRAVACHLHG</sequence>
<evidence type="ECO:0000256" key="4">
    <source>
        <dbReference type="ARBA" id="ARBA00022741"/>
    </source>
</evidence>
<dbReference type="GO" id="GO:0005886">
    <property type="term" value="C:plasma membrane"/>
    <property type="evidence" value="ECO:0007669"/>
    <property type="project" value="UniProtKB-SubCell"/>
</dbReference>
<dbReference type="GO" id="GO:0015833">
    <property type="term" value="P:peptide transport"/>
    <property type="evidence" value="ECO:0007669"/>
    <property type="project" value="InterPro"/>
</dbReference>
<dbReference type="InterPro" id="IPR017871">
    <property type="entry name" value="ABC_transporter-like_CS"/>
</dbReference>
<reference evidence="7 8" key="1">
    <citation type="submission" date="2019-06" db="EMBL/GenBank/DDBJ databases">
        <title>New taxonomy in bacterial strain CC-CFT640, isolated from vineyard.</title>
        <authorList>
            <person name="Lin S.-Y."/>
            <person name="Tsai C.-F."/>
            <person name="Young C.-C."/>
        </authorList>
    </citation>
    <scope>NUCLEOTIDE SEQUENCE [LARGE SCALE GENOMIC DNA]</scope>
    <source>
        <strain evidence="7 8">CC-CFT640</strain>
    </source>
</reference>
<dbReference type="InterPro" id="IPR013563">
    <property type="entry name" value="Oligopep_ABC_C"/>
</dbReference>
<dbReference type="GO" id="GO:0016887">
    <property type="term" value="F:ATP hydrolysis activity"/>
    <property type="evidence" value="ECO:0007669"/>
    <property type="project" value="InterPro"/>
</dbReference>
<keyword evidence="8" id="KW-1185">Reference proteome</keyword>